<gene>
    <name evidence="1" type="ORF">U771_22180</name>
</gene>
<dbReference type="EMBL" id="CP006852">
    <property type="protein sequence ID" value="AHC36927.1"/>
    <property type="molecule type" value="Genomic_DNA"/>
</dbReference>
<organism evidence="1 2">
    <name type="scientific">Pseudomonas gorinensis</name>
    <dbReference type="NCBI Taxonomy" id="3240790"/>
    <lineage>
        <taxon>Bacteria</taxon>
        <taxon>Pseudomonadati</taxon>
        <taxon>Pseudomonadota</taxon>
        <taxon>Gammaproteobacteria</taxon>
        <taxon>Pseudomonadales</taxon>
        <taxon>Pseudomonadaceae</taxon>
        <taxon>Pseudomonas</taxon>
    </lineage>
</organism>
<evidence type="ECO:0000313" key="2">
    <source>
        <dbReference type="Proteomes" id="UP000018725"/>
    </source>
</evidence>
<accession>A0ACA7PAK1</accession>
<protein>
    <submittedName>
        <fullName evidence="1">GTPase</fullName>
    </submittedName>
</protein>
<reference evidence="1 2" key="1">
    <citation type="journal article" date="2014" name="Genome Announc.">
        <title>Complete Genome Sequence of Pseudomonas sp. Strain TKP, Isolated from a gamma-Hexachlorocyclohexane-Degrading Mixed Culture.</title>
        <authorList>
            <person name="Ohtsubo Y."/>
            <person name="Kishida K."/>
            <person name="Sato T."/>
            <person name="Tabata M."/>
            <person name="Kawasumi T."/>
            <person name="Ogura Y."/>
            <person name="Hayashi T."/>
            <person name="Tsuda M."/>
            <person name="Nagata Y."/>
        </authorList>
    </citation>
    <scope>NUCLEOTIDE SEQUENCE [LARGE SCALE GENOMIC DNA]</scope>
    <source>
        <strain evidence="1 2">TKP</strain>
    </source>
</reference>
<evidence type="ECO:0000313" key="1">
    <source>
        <dbReference type="EMBL" id="AHC36927.1"/>
    </source>
</evidence>
<dbReference type="Proteomes" id="UP000018725">
    <property type="component" value="Chromosome"/>
</dbReference>
<proteinExistence type="predicted"/>
<keyword evidence="2" id="KW-1185">Reference proteome</keyword>
<name>A0ACA7PAK1_9PSED</name>
<sequence length="778" mass="88419">MYVLRMGPERQGLYASGHIIEAPHHALNPNERTVHFRVDQVHADCANGFVPLVLLQQWFADQDWVTLQDCAPLKEPLAGPLETLWQQAQGQHILATYAAYADADRGNGHKKWLARYEELTHRVAQVRSGEHELSESLLAELWEWSQNGVTGVAPGHLYNAEFQSGKALLFEFTKKILHSPDEQTLNEVYQDWANAKQRGIFSRTLHSVIHRVFAAVAPQHYSSLLNRQDLISLLKGMAKYFELRCNLDQNWAGLNRALKAFMRDAGLDPSHEIKNNVAMWELYELFDHARPLAALPLPQDQCMKGHNTMQASSVPLNQILFGPPGTGKTYHSINAALEILDPDFLRDHGEPEQRSALKKRFETLMKAGQIVFCTFHQSFSYEDFIQGIRAETQDGQLTYSVHNGVFKQLCDRARIGVIAQNDVLDKAIHQLKKTLAELELADADTDGVYGLEMRTRTGKAFRVRPSRDHTLLVFPSNSTSPKTQARIMLKDLRDFYAQNPTGRLIAGETYLWGVLDYLKRHCHLPVYDPKLPAQKAADKFVMIIDEINRGNVSRIFGELITLIEPSKREGADEALSAELPYADEDEPRFSVPSNVYLIGTMNTADRSLAGMDIALRRRFVFKEMPPNTALLSGHRVGDIDLGDLLSIMNQRIEALLGREHCLGHAYFMPLLDPDLSDSEARFKLLSIVFQNQILPLLQEYFFEDWQRIQWVLNDHRKPNADRFVYQVTRLNTDLFGAQIDQALDNRPWRINEDAFTRHSAFDGIIEVRQVAPEGATPS</sequence>